<feature type="transmembrane region" description="Helical" evidence="1">
    <location>
        <begin position="21"/>
        <end position="42"/>
    </location>
</feature>
<evidence type="ECO:0000313" key="4">
    <source>
        <dbReference type="Proteomes" id="UP000232122"/>
    </source>
</evidence>
<gene>
    <name evidence="2" type="ORF">CH379_001830</name>
    <name evidence="3" type="ORF">CH379_02235</name>
</gene>
<keyword evidence="1" id="KW-0472">Membrane</keyword>
<keyword evidence="4" id="KW-1185">Reference proteome</keyword>
<sequence>MFIERIQRLTYKSGRRKTIAWFLLVLGLFASIYFTIPAYSLFQDSHDKAIQIHSLIKNGFRSEELFYPGKVMDKDLEFYHLPHNLHLVNEGRLISAFPVSFAVLSSPFYYLFGIRNLPYLSAVFALCSLILLRKYWKFDFFFLFASFFCTFAWPLSLDFSENNLVVLISAIPLTLLLKGKPSRNRTFVAGAFLGLSVWFRLEGLIYAGCVLLFYMIGLIYSKKEIYKTLPRFISACFGFLTLFSLFCVWNWYDYGHPLGSRYLANAHGFQVSLNQRLDWIVNLLFFGPLKIGFFGYLPASLFLFFVLIVRFRGLSVNNRTLFGSSFLFLVLVLITAPNDGFNNWGPRFFAPLIVPYSILVRKFWFYSIRRGRKKTKRFLTACFVYSFLLGLAGLGIQRGRSLHVKKFSPVIESINADIWIYTDYLSFYTIGPHYLDKVTFTADSTEKILSILKRSPSFWKNRKIAFVQYDLSSVNAATREKMKKNSLGMEIVKPVVWDREILLPKMKEALSEFKVSKEGSYEIWSGFLK</sequence>
<organism evidence="3">
    <name type="scientific">Leptospira ellisii</name>
    <dbReference type="NCBI Taxonomy" id="2023197"/>
    <lineage>
        <taxon>Bacteria</taxon>
        <taxon>Pseudomonadati</taxon>
        <taxon>Spirochaetota</taxon>
        <taxon>Spirochaetia</taxon>
        <taxon>Leptospirales</taxon>
        <taxon>Leptospiraceae</taxon>
        <taxon>Leptospira</taxon>
    </lineage>
</organism>
<evidence type="ECO:0008006" key="5">
    <source>
        <dbReference type="Google" id="ProtNLM"/>
    </source>
</evidence>
<dbReference type="InterPro" id="IPR059217">
    <property type="entry name" value="LA3751_2-like"/>
</dbReference>
<feature type="transmembrane region" description="Helical" evidence="1">
    <location>
        <begin position="320"/>
        <end position="336"/>
    </location>
</feature>
<dbReference type="Proteomes" id="UP000232122">
    <property type="component" value="Unassembled WGS sequence"/>
</dbReference>
<feature type="transmembrane region" description="Helical" evidence="1">
    <location>
        <begin position="232"/>
        <end position="252"/>
    </location>
</feature>
<feature type="transmembrane region" description="Helical" evidence="1">
    <location>
        <begin position="378"/>
        <end position="396"/>
    </location>
</feature>
<dbReference type="NCBIfam" id="NF047440">
    <property type="entry name" value="LA3751_2_3_fam"/>
    <property type="match status" value="1"/>
</dbReference>
<evidence type="ECO:0000313" key="2">
    <source>
        <dbReference type="EMBL" id="MDV6234368.1"/>
    </source>
</evidence>
<comment type="caution">
    <text evidence="3">The sequence shown here is derived from an EMBL/GenBank/DDBJ whole genome shotgun (WGS) entry which is preliminary data.</text>
</comment>
<dbReference type="OrthoDB" id="342585at2"/>
<reference evidence="2" key="3">
    <citation type="submission" date="2023-10" db="EMBL/GenBank/DDBJ databases">
        <authorList>
            <person name="Picardeau M."/>
            <person name="Thibeaux R."/>
        </authorList>
    </citation>
    <scope>NUCLEOTIDE SEQUENCE</scope>
    <source>
        <strain evidence="2">ATI7-C-A5</strain>
    </source>
</reference>
<feature type="transmembrane region" description="Helical" evidence="1">
    <location>
        <begin position="348"/>
        <end position="366"/>
    </location>
</feature>
<dbReference type="EMBL" id="NPEF01000012">
    <property type="protein sequence ID" value="PJZ94526.1"/>
    <property type="molecule type" value="Genomic_DNA"/>
</dbReference>
<reference evidence="3" key="1">
    <citation type="submission" date="2017-07" db="EMBL/GenBank/DDBJ databases">
        <title>Leptospira spp. isolated from tropical soils.</title>
        <authorList>
            <person name="Thibeaux R."/>
            <person name="Iraola G."/>
            <person name="Ferres I."/>
            <person name="Bierque E."/>
            <person name="Girault D."/>
            <person name="Soupe-Gilbert M.-E."/>
            <person name="Picardeau M."/>
            <person name="Goarant C."/>
        </authorList>
    </citation>
    <scope>NUCLEOTIDE SEQUENCE [LARGE SCALE GENOMIC DNA]</scope>
    <source>
        <strain evidence="3">ATI7-C-A5</strain>
    </source>
</reference>
<dbReference type="AlphaFoldDB" id="A0A2N0BD87"/>
<feature type="transmembrane region" description="Helical" evidence="1">
    <location>
        <begin position="203"/>
        <end position="220"/>
    </location>
</feature>
<evidence type="ECO:0000313" key="3">
    <source>
        <dbReference type="EMBL" id="PJZ94526.1"/>
    </source>
</evidence>
<protein>
    <recommendedName>
        <fullName evidence="5">Glycosyltransferase RgtA/B/C/D-like domain-containing protein</fullName>
    </recommendedName>
</protein>
<feature type="transmembrane region" description="Helical" evidence="1">
    <location>
        <begin position="279"/>
        <end position="308"/>
    </location>
</feature>
<evidence type="ECO:0000256" key="1">
    <source>
        <dbReference type="SAM" id="Phobius"/>
    </source>
</evidence>
<reference evidence="2 4" key="2">
    <citation type="journal article" date="2018" name="Microb. Genom.">
        <title>Deciphering the unexplored Leptospira diversity from soils uncovers genomic evolution to virulence.</title>
        <authorList>
            <person name="Thibeaux R."/>
            <person name="Iraola G."/>
            <person name="Ferres I."/>
            <person name="Bierque E."/>
            <person name="Girault D."/>
            <person name="Soupe-Gilbert M.E."/>
            <person name="Picardeau M."/>
            <person name="Goarant C."/>
        </authorList>
    </citation>
    <scope>NUCLEOTIDE SEQUENCE [LARGE SCALE GENOMIC DNA]</scope>
    <source>
        <strain evidence="2 4">ATI7-C-A5</strain>
    </source>
</reference>
<dbReference type="RefSeq" id="WP_100764550.1">
    <property type="nucleotide sequence ID" value="NZ_NPEF02000001.1"/>
</dbReference>
<feature type="transmembrane region" description="Helical" evidence="1">
    <location>
        <begin position="138"/>
        <end position="156"/>
    </location>
</feature>
<accession>A0A2N0BD87</accession>
<keyword evidence="1" id="KW-0812">Transmembrane</keyword>
<dbReference type="EMBL" id="NPEF02000001">
    <property type="protein sequence ID" value="MDV6234368.1"/>
    <property type="molecule type" value="Genomic_DNA"/>
</dbReference>
<proteinExistence type="predicted"/>
<name>A0A2N0BD87_9LEPT</name>
<feature type="transmembrane region" description="Helical" evidence="1">
    <location>
        <begin position="108"/>
        <end position="131"/>
    </location>
</feature>
<keyword evidence="1" id="KW-1133">Transmembrane helix</keyword>